<evidence type="ECO:0000313" key="2">
    <source>
        <dbReference type="EMBL" id="MDP2523798.1"/>
    </source>
</evidence>
<dbReference type="Pfam" id="PF03695">
    <property type="entry name" value="UPF0149"/>
    <property type="match status" value="1"/>
</dbReference>
<dbReference type="InterPro" id="IPR011978">
    <property type="entry name" value="YgfB-like"/>
</dbReference>
<dbReference type="InterPro" id="IPR036255">
    <property type="entry name" value="YgfB-like_sf"/>
</dbReference>
<organism evidence="1 3">
    <name type="scientific">Neptunomonas phycophila</name>
    <dbReference type="NCBI Taxonomy" id="1572645"/>
    <lineage>
        <taxon>Bacteria</taxon>
        <taxon>Pseudomonadati</taxon>
        <taxon>Pseudomonadota</taxon>
        <taxon>Gammaproteobacteria</taxon>
        <taxon>Oceanospirillales</taxon>
        <taxon>Oceanospirillaceae</taxon>
        <taxon>Neptunomonas</taxon>
    </lineage>
</organism>
<dbReference type="EMBL" id="JAUYVO010000010">
    <property type="protein sequence ID" value="MDP2523798.1"/>
    <property type="molecule type" value="Genomic_DNA"/>
</dbReference>
<protein>
    <submittedName>
        <fullName evidence="1">YecA family protein</fullName>
    </submittedName>
</protein>
<dbReference type="Gene3D" id="1.20.120.740">
    <property type="entry name" value="YgfB uncharacterised protein family UPF0149, PF03695"/>
    <property type="match status" value="1"/>
</dbReference>
<sequence>MFNANNNPLTDDELDLLETFIFSESVSEDSLDLIGIHGFLSAISICPEPVPTEEWQEAIFDGEPNWSEPGQKDAISALLVRWKNEIHNSLYSDTELEMPCDLTLESDGDEEAELEIWAQAFMEGVFLREDAWFNEDKEEVTAELMLPIMVASNLFDEPEFTEIRNNKRLANQMANEIPDILVDLYLAFHAPEK</sequence>
<dbReference type="Proteomes" id="UP001177341">
    <property type="component" value="Unassembled WGS sequence"/>
</dbReference>
<reference evidence="1" key="1">
    <citation type="submission" date="2023-07" db="EMBL/GenBank/DDBJ databases">
        <title>Genome content predicts the carbon catabolic preferences of heterotrophic bacteria.</title>
        <authorList>
            <person name="Gralka M."/>
        </authorList>
    </citation>
    <scope>NUCLEOTIDE SEQUENCE</scope>
    <source>
        <strain evidence="2">5G01</strain>
        <strain evidence="1">I2M16</strain>
    </source>
</reference>
<dbReference type="RefSeq" id="WP_075171987.1">
    <property type="nucleotide sequence ID" value="NZ_CAXHZV010000009.1"/>
</dbReference>
<dbReference type="SUPFAM" id="SSF101327">
    <property type="entry name" value="YgfB-like"/>
    <property type="match status" value="1"/>
</dbReference>
<accession>A0AAW7XK44</accession>
<dbReference type="EMBL" id="JAUOPG010000006">
    <property type="protein sequence ID" value="MDO6453987.1"/>
    <property type="molecule type" value="Genomic_DNA"/>
</dbReference>
<gene>
    <name evidence="1" type="ORF">Q4490_10465</name>
    <name evidence="2" type="ORF">Q8W30_14580</name>
</gene>
<evidence type="ECO:0000313" key="3">
    <source>
        <dbReference type="Proteomes" id="UP001169862"/>
    </source>
</evidence>
<dbReference type="NCBIfam" id="TIGR02292">
    <property type="entry name" value="ygfB_yecA"/>
    <property type="match status" value="1"/>
</dbReference>
<name>A0AAW7XK44_9GAMM</name>
<dbReference type="AlphaFoldDB" id="A0AAW7XK44"/>
<dbReference type="GeneID" id="89456040"/>
<dbReference type="Proteomes" id="UP001169862">
    <property type="component" value="Unassembled WGS sequence"/>
</dbReference>
<proteinExistence type="predicted"/>
<comment type="caution">
    <text evidence="1">The sequence shown here is derived from an EMBL/GenBank/DDBJ whole genome shotgun (WGS) entry which is preliminary data.</text>
</comment>
<evidence type="ECO:0000313" key="1">
    <source>
        <dbReference type="EMBL" id="MDO6453987.1"/>
    </source>
</evidence>
<keyword evidence="4" id="KW-1185">Reference proteome</keyword>
<evidence type="ECO:0000313" key="4">
    <source>
        <dbReference type="Proteomes" id="UP001177341"/>
    </source>
</evidence>